<dbReference type="AlphaFoldDB" id="A0A1M7DN74"/>
<keyword evidence="2" id="KW-1185">Reference proteome</keyword>
<organism evidence="1 2">
    <name type="scientific">Anaerocolumna jejuensis DSM 15929</name>
    <dbReference type="NCBI Taxonomy" id="1121322"/>
    <lineage>
        <taxon>Bacteria</taxon>
        <taxon>Bacillati</taxon>
        <taxon>Bacillota</taxon>
        <taxon>Clostridia</taxon>
        <taxon>Lachnospirales</taxon>
        <taxon>Lachnospiraceae</taxon>
        <taxon>Anaerocolumna</taxon>
    </lineage>
</organism>
<name>A0A1M7DN74_9FIRM</name>
<dbReference type="STRING" id="1121322.SAMN02745136_05738"/>
<reference evidence="1 2" key="1">
    <citation type="submission" date="2016-11" db="EMBL/GenBank/DDBJ databases">
        <authorList>
            <person name="Jaros S."/>
            <person name="Januszkiewicz K."/>
            <person name="Wedrychowicz H."/>
        </authorList>
    </citation>
    <scope>NUCLEOTIDE SEQUENCE [LARGE SCALE GENOMIC DNA]</scope>
    <source>
        <strain evidence="1 2">DSM 15929</strain>
    </source>
</reference>
<evidence type="ECO:0000313" key="1">
    <source>
        <dbReference type="EMBL" id="SHL80823.1"/>
    </source>
</evidence>
<sequence length="166" mass="19548">MFGSNTSLVEEIIKSVKTMNLYKQNSTNIENVLVINDYEKAKFLAYDNLEYEMNSENGYNWVDIRELVMSNVNEDKYTMENYKEFNKKIDDIELLIRKDLKIAKEYRETWDDAYADIVNCAICRAIYGQNDSLFEKLYNVYKSGGWPCGWEGNFPEGKLIAFYPKE</sequence>
<proteinExistence type="predicted"/>
<evidence type="ECO:0008006" key="3">
    <source>
        <dbReference type="Google" id="ProtNLM"/>
    </source>
</evidence>
<gene>
    <name evidence="1" type="ORF">SAMN02745136_05738</name>
</gene>
<dbReference type="RefSeq" id="WP_073280598.1">
    <property type="nucleotide sequence ID" value="NZ_FRAC01000058.1"/>
</dbReference>
<dbReference type="OrthoDB" id="1426432at2"/>
<protein>
    <recommendedName>
        <fullName evidence="3">Cytoplasmic protein</fullName>
    </recommendedName>
</protein>
<accession>A0A1M7DN74</accession>
<dbReference type="EMBL" id="FRAC01000058">
    <property type="protein sequence ID" value="SHL80823.1"/>
    <property type="molecule type" value="Genomic_DNA"/>
</dbReference>
<dbReference type="Proteomes" id="UP000184386">
    <property type="component" value="Unassembled WGS sequence"/>
</dbReference>
<evidence type="ECO:0000313" key="2">
    <source>
        <dbReference type="Proteomes" id="UP000184386"/>
    </source>
</evidence>